<dbReference type="PANTHER" id="PTHR43156:SF9">
    <property type="entry name" value="HAMP DOMAIN-CONTAINING PROTEIN"/>
    <property type="match status" value="1"/>
</dbReference>
<keyword evidence="3" id="KW-1133">Transmembrane helix</keyword>
<evidence type="ECO:0000256" key="4">
    <source>
        <dbReference type="SAM" id="SignalP"/>
    </source>
</evidence>
<evidence type="ECO:0000256" key="1">
    <source>
        <dbReference type="ARBA" id="ARBA00022801"/>
    </source>
</evidence>
<feature type="transmembrane region" description="Helical" evidence="3">
    <location>
        <begin position="328"/>
        <end position="348"/>
    </location>
</feature>
<dbReference type="EMBL" id="QGDO01000009">
    <property type="protein sequence ID" value="PWJ36079.1"/>
    <property type="molecule type" value="Genomic_DNA"/>
</dbReference>
<gene>
    <name evidence="6" type="ORF">BC781_10995</name>
</gene>
<evidence type="ECO:0000256" key="3">
    <source>
        <dbReference type="SAM" id="Phobius"/>
    </source>
</evidence>
<feature type="transmembrane region" description="Helical" evidence="3">
    <location>
        <begin position="234"/>
        <end position="251"/>
    </location>
</feature>
<feature type="transmembrane region" description="Helical" evidence="3">
    <location>
        <begin position="355"/>
        <end position="374"/>
    </location>
</feature>
<evidence type="ECO:0000313" key="7">
    <source>
        <dbReference type="Proteomes" id="UP000245535"/>
    </source>
</evidence>
<feature type="domain" description="PPM-type phosphatase" evidence="5">
    <location>
        <begin position="497"/>
        <end position="724"/>
    </location>
</feature>
<keyword evidence="1" id="KW-0378">Hydrolase</keyword>
<evidence type="ECO:0000259" key="5">
    <source>
        <dbReference type="SMART" id="SM00331"/>
    </source>
</evidence>
<feature type="chain" id="PRO_5016440471" evidence="4">
    <location>
        <begin position="24"/>
        <end position="724"/>
    </location>
</feature>
<keyword evidence="3" id="KW-0812">Transmembrane</keyword>
<evidence type="ECO:0000256" key="2">
    <source>
        <dbReference type="SAM" id="Coils"/>
    </source>
</evidence>
<sequence>MIYTIRFFVLLTLILCAQLTTNANETSDLTQPIKGFLDISTLDQNDTSYFSINGEWELYKDQLLTPSDSNTIFKSPRFHQIANKWVNQAIDDIHLSEYGAHTFRLRVKHHFHKKQELAIRMPKIAASYRLFVDGTMIVKVGELSAQKDSYKPAYQITTPTFFPKSDEIEIVLQIANFDHKKGGAMDEFYMGTAETVLQKRQEAIMKDMFLIGCLMIMGIYHIFLYLFRLKDRAPLYFAITCFVLVLRTLVMGELLMIKLFPSFPWALLLRIEYLTIIVPIFSLSAFIYCVYPKDAPRPFMLITAFVSAVLGIITACATPHFFTSLVGVTQAIIALTAFYTFYVMILVVKRKRTGAIIFMGGVLILLFTIFNDILYHRDLIQSFDMVSIGFFSFIIVQGAMISRRLFKTYKKTEILSSQLNELNRGLEETVEERSMELQEANEELSQQNTFMNTQKRELEMIGLRLQKRNNEVTSSINYAHRIQSSILPSEEKVKRLLGAENYFIIYKPKDILSGDFYMIEECGDKIIIISADCTGHGVPGALMSMLGKQLLSEIIFRKNITDPHVILSELHNGITKTLQQSITQNNDSIDCTVCLFDKSTHELHFAGAKASLFIVVSDTTTQLLKGDRFSAGGKIYLNKPSFHTHSVRIKPNTKIYLYSDGYQDQFGGKDNRKIMAGHFRNLLKKNSHLDMNAQSEFLDSYLEEWKLQGNESQTDDILLMGIKL</sequence>
<keyword evidence="7" id="KW-1185">Reference proteome</keyword>
<reference evidence="6 7" key="1">
    <citation type="submission" date="2018-03" db="EMBL/GenBank/DDBJ databases">
        <title>Genomic Encyclopedia of Archaeal and Bacterial Type Strains, Phase II (KMG-II): from individual species to whole genera.</title>
        <authorList>
            <person name="Goeker M."/>
        </authorList>
    </citation>
    <scope>NUCLEOTIDE SEQUENCE [LARGE SCALE GENOMIC DNA]</scope>
    <source>
        <strain evidence="6 7">DSM 28229</strain>
    </source>
</reference>
<dbReference type="Pfam" id="PF07228">
    <property type="entry name" value="SpoIIE"/>
    <property type="match status" value="1"/>
</dbReference>
<dbReference type="InterPro" id="IPR001932">
    <property type="entry name" value="PPM-type_phosphatase-like_dom"/>
</dbReference>
<proteinExistence type="predicted"/>
<protein>
    <submittedName>
        <fullName evidence="6">Serine phosphatase RsbU (Regulator of sigma subunit)</fullName>
    </submittedName>
</protein>
<dbReference type="InterPro" id="IPR011623">
    <property type="entry name" value="7TMR_DISM_rcpt_extracell_dom1"/>
</dbReference>
<feature type="transmembrane region" description="Helical" evidence="3">
    <location>
        <begin position="271"/>
        <end position="291"/>
    </location>
</feature>
<feature type="transmembrane region" description="Helical" evidence="3">
    <location>
        <begin position="380"/>
        <end position="401"/>
    </location>
</feature>
<dbReference type="SMART" id="SM00331">
    <property type="entry name" value="PP2C_SIG"/>
    <property type="match status" value="1"/>
</dbReference>
<accession>A0A315ZNK0</accession>
<dbReference type="Proteomes" id="UP000245535">
    <property type="component" value="Unassembled WGS sequence"/>
</dbReference>
<feature type="coiled-coil region" evidence="2">
    <location>
        <begin position="423"/>
        <end position="457"/>
    </location>
</feature>
<organism evidence="6 7">
    <name type="scientific">Sediminitomix flava</name>
    <dbReference type="NCBI Taxonomy" id="379075"/>
    <lineage>
        <taxon>Bacteria</taxon>
        <taxon>Pseudomonadati</taxon>
        <taxon>Bacteroidota</taxon>
        <taxon>Cytophagia</taxon>
        <taxon>Cytophagales</taxon>
        <taxon>Flammeovirgaceae</taxon>
        <taxon>Sediminitomix</taxon>
    </lineage>
</organism>
<comment type="caution">
    <text evidence="6">The sequence shown here is derived from an EMBL/GenBank/DDBJ whole genome shotgun (WGS) entry which is preliminary data.</text>
</comment>
<feature type="transmembrane region" description="Helical" evidence="3">
    <location>
        <begin position="298"/>
        <end position="322"/>
    </location>
</feature>
<dbReference type="AlphaFoldDB" id="A0A315ZNK0"/>
<dbReference type="PANTHER" id="PTHR43156">
    <property type="entry name" value="STAGE II SPORULATION PROTEIN E-RELATED"/>
    <property type="match status" value="1"/>
</dbReference>
<keyword evidence="4" id="KW-0732">Signal</keyword>
<evidence type="ECO:0000313" key="6">
    <source>
        <dbReference type="EMBL" id="PWJ36079.1"/>
    </source>
</evidence>
<feature type="signal peptide" evidence="4">
    <location>
        <begin position="1"/>
        <end position="23"/>
    </location>
</feature>
<dbReference type="InterPro" id="IPR052016">
    <property type="entry name" value="Bact_Sigma-Reg"/>
</dbReference>
<dbReference type="RefSeq" id="WP_109622486.1">
    <property type="nucleotide sequence ID" value="NZ_QGDO01000009.1"/>
</dbReference>
<name>A0A315ZNK0_SEDFL</name>
<dbReference type="GO" id="GO:0016791">
    <property type="term" value="F:phosphatase activity"/>
    <property type="evidence" value="ECO:0007669"/>
    <property type="project" value="TreeGrafter"/>
</dbReference>
<keyword evidence="2" id="KW-0175">Coiled coil</keyword>
<dbReference type="InterPro" id="IPR036457">
    <property type="entry name" value="PPM-type-like_dom_sf"/>
</dbReference>
<feature type="transmembrane region" description="Helical" evidence="3">
    <location>
        <begin position="208"/>
        <end position="227"/>
    </location>
</feature>
<dbReference type="Gene3D" id="3.60.40.10">
    <property type="entry name" value="PPM-type phosphatase domain"/>
    <property type="match status" value="1"/>
</dbReference>
<dbReference type="Pfam" id="PF07695">
    <property type="entry name" value="7TMR-DISM_7TM"/>
    <property type="match status" value="1"/>
</dbReference>
<keyword evidence="3" id="KW-0472">Membrane</keyword>
<dbReference type="OrthoDB" id="9811889at2"/>